<keyword evidence="1" id="KW-1133">Transmembrane helix</keyword>
<keyword evidence="4" id="KW-1185">Reference proteome</keyword>
<proteinExistence type="predicted"/>
<sequence length="298" mass="31489">MEIWILVTLAAAAVQTVRFMLQKQLQGAGLSTGGATFSRFLFAAPLAVALASVLIWRSGEAVPGMPPRFWAFVLTGGLFQVVATFALVALFAERNFAVGIAFTKTETVLVALFSAVILGEAVSLWGFAAILVGVVGVILLSQPPGAAFGRNLWNRASALGVLAGACFGVSAIGYRGASLSLESGEFFLRAALSLAVATTSQAIGMAVWLRLKEQGTLTRVLKAWRKMVLVGVTGMLGSLGWFTAFTLQNAAYVRALGQVELVFSVLVTWLVFNERSSLRETGGIALIAVSIIMIVLLT</sequence>
<feature type="transmembrane region" description="Helical" evidence="1">
    <location>
        <begin position="69"/>
        <end position="92"/>
    </location>
</feature>
<dbReference type="Pfam" id="PF00892">
    <property type="entry name" value="EamA"/>
    <property type="match status" value="2"/>
</dbReference>
<feature type="transmembrane region" description="Helical" evidence="1">
    <location>
        <begin position="251"/>
        <end position="272"/>
    </location>
</feature>
<dbReference type="GO" id="GO:0016020">
    <property type="term" value="C:membrane"/>
    <property type="evidence" value="ECO:0007669"/>
    <property type="project" value="InterPro"/>
</dbReference>
<keyword evidence="1" id="KW-0812">Transmembrane</keyword>
<evidence type="ECO:0000313" key="4">
    <source>
        <dbReference type="Proteomes" id="UP000202922"/>
    </source>
</evidence>
<dbReference type="RefSeq" id="WP_093966142.1">
    <property type="nucleotide sequence ID" value="NZ_FXYE01000001.1"/>
</dbReference>
<dbReference type="Proteomes" id="UP000202922">
    <property type="component" value="Unassembled WGS sequence"/>
</dbReference>
<feature type="domain" description="EamA" evidence="2">
    <location>
        <begin position="158"/>
        <end position="295"/>
    </location>
</feature>
<dbReference type="InterPro" id="IPR000620">
    <property type="entry name" value="EamA_dom"/>
</dbReference>
<evidence type="ECO:0000256" key="1">
    <source>
        <dbReference type="SAM" id="Phobius"/>
    </source>
</evidence>
<reference evidence="4" key="1">
    <citation type="submission" date="2017-05" db="EMBL/GenBank/DDBJ databases">
        <authorList>
            <person name="Rodrigo-Torres L."/>
            <person name="Arahal R. D."/>
            <person name="Lucena T."/>
        </authorList>
    </citation>
    <scope>NUCLEOTIDE SEQUENCE [LARGE SCALE GENOMIC DNA]</scope>
    <source>
        <strain evidence="4">CECT 8621</strain>
    </source>
</reference>
<organism evidence="3 4">
    <name type="scientific">Actibacterium lipolyticum</name>
    <dbReference type="NCBI Taxonomy" id="1524263"/>
    <lineage>
        <taxon>Bacteria</taxon>
        <taxon>Pseudomonadati</taxon>
        <taxon>Pseudomonadota</taxon>
        <taxon>Alphaproteobacteria</taxon>
        <taxon>Rhodobacterales</taxon>
        <taxon>Roseobacteraceae</taxon>
        <taxon>Actibacterium</taxon>
    </lineage>
</organism>
<dbReference type="EMBL" id="FXYE01000001">
    <property type="protein sequence ID" value="SMX33120.1"/>
    <property type="molecule type" value="Genomic_DNA"/>
</dbReference>
<keyword evidence="1" id="KW-0472">Membrane</keyword>
<dbReference type="PANTHER" id="PTHR22911">
    <property type="entry name" value="ACYL-MALONYL CONDENSING ENZYME-RELATED"/>
    <property type="match status" value="1"/>
</dbReference>
<name>A0A238JR40_9RHOB</name>
<feature type="transmembrane region" description="Helical" evidence="1">
    <location>
        <begin position="186"/>
        <end position="211"/>
    </location>
</feature>
<evidence type="ECO:0000313" key="3">
    <source>
        <dbReference type="EMBL" id="SMX33120.1"/>
    </source>
</evidence>
<evidence type="ECO:0000259" key="2">
    <source>
        <dbReference type="Pfam" id="PF00892"/>
    </source>
</evidence>
<dbReference type="OrthoDB" id="5243804at2"/>
<feature type="transmembrane region" description="Helical" evidence="1">
    <location>
        <begin position="223"/>
        <end position="245"/>
    </location>
</feature>
<feature type="transmembrane region" description="Helical" evidence="1">
    <location>
        <begin position="112"/>
        <end position="140"/>
    </location>
</feature>
<dbReference type="AlphaFoldDB" id="A0A238JR40"/>
<dbReference type="InterPro" id="IPR037185">
    <property type="entry name" value="EmrE-like"/>
</dbReference>
<gene>
    <name evidence="3" type="ORF">COL8621_00962</name>
</gene>
<feature type="transmembrane region" description="Helical" evidence="1">
    <location>
        <begin position="40"/>
        <end position="57"/>
    </location>
</feature>
<accession>A0A238JR40</accession>
<feature type="domain" description="EamA" evidence="2">
    <location>
        <begin position="3"/>
        <end position="141"/>
    </location>
</feature>
<dbReference type="PANTHER" id="PTHR22911:SF137">
    <property type="entry name" value="SOLUTE CARRIER FAMILY 35 MEMBER G2-RELATED"/>
    <property type="match status" value="1"/>
</dbReference>
<protein>
    <submittedName>
        <fullName evidence="3">EamA-like transporter family protein</fullName>
    </submittedName>
</protein>
<feature type="transmembrane region" description="Helical" evidence="1">
    <location>
        <begin position="152"/>
        <end position="174"/>
    </location>
</feature>
<feature type="transmembrane region" description="Helical" evidence="1">
    <location>
        <begin position="281"/>
        <end position="297"/>
    </location>
</feature>
<dbReference type="SUPFAM" id="SSF103481">
    <property type="entry name" value="Multidrug resistance efflux transporter EmrE"/>
    <property type="match status" value="2"/>
</dbReference>